<evidence type="ECO:0000313" key="1">
    <source>
        <dbReference type="EMBL" id="PQJ27670.1"/>
    </source>
</evidence>
<comment type="caution">
    <text evidence="1">The sequence shown here is derived from an EMBL/GenBank/DDBJ whole genome shotgun (WGS) entry which is preliminary data.</text>
</comment>
<dbReference type="OrthoDB" id="1492416at2"/>
<organism evidence="1 2">
    <name type="scientific">Rubritalea profundi</name>
    <dbReference type="NCBI Taxonomy" id="1658618"/>
    <lineage>
        <taxon>Bacteria</taxon>
        <taxon>Pseudomonadati</taxon>
        <taxon>Verrucomicrobiota</taxon>
        <taxon>Verrucomicrobiia</taxon>
        <taxon>Verrucomicrobiales</taxon>
        <taxon>Rubritaleaceae</taxon>
        <taxon>Rubritalea</taxon>
    </lineage>
</organism>
<name>A0A2S7TZB5_9BACT</name>
<gene>
    <name evidence="1" type="ORF">BSZ32_03590</name>
</gene>
<reference evidence="1 2" key="1">
    <citation type="submission" date="2016-12" db="EMBL/GenBank/DDBJ databases">
        <title>Study of bacterial adaptation to deep sea.</title>
        <authorList>
            <person name="Song J."/>
            <person name="Yoshizawa S."/>
            <person name="Kogure K."/>
        </authorList>
    </citation>
    <scope>NUCLEOTIDE SEQUENCE [LARGE SCALE GENOMIC DNA]</scope>
    <source>
        <strain evidence="1 2">SAORIC-165</strain>
    </source>
</reference>
<dbReference type="Proteomes" id="UP000239907">
    <property type="component" value="Unassembled WGS sequence"/>
</dbReference>
<keyword evidence="2" id="KW-1185">Reference proteome</keyword>
<dbReference type="RefSeq" id="WP_105042157.1">
    <property type="nucleotide sequence ID" value="NZ_MQWA01000001.1"/>
</dbReference>
<dbReference type="EMBL" id="MQWA01000001">
    <property type="protein sequence ID" value="PQJ27670.1"/>
    <property type="molecule type" value="Genomic_DNA"/>
</dbReference>
<evidence type="ECO:0000313" key="2">
    <source>
        <dbReference type="Proteomes" id="UP000239907"/>
    </source>
</evidence>
<proteinExistence type="predicted"/>
<dbReference type="AlphaFoldDB" id="A0A2S7TZB5"/>
<sequence>MSEIPSVKYTVILLAVLFVPFIMKEELREPYPALILPSGASTAKVKGGEVSSTKYLGYGITQDGVREEIDLVELIRPAPSHYLKYIFKNDFGLRSGRIEAAKGRKKWKYTARASTPENVEDCKRWVSQKIGSQYVALEVIEKKGAGPAVRWSDLF</sequence>
<protein>
    <submittedName>
        <fullName evidence="1">Uncharacterized protein</fullName>
    </submittedName>
</protein>
<accession>A0A2S7TZB5</accession>